<sequence>MPTHLGSLAIRRLPSFRQRFCNLGYLQPDTTSSCDPFSIPGFVSSLDGTSKDTLTPLGVWRTFDQSCPTSSHLPALLSNLEKSPYYSVAGKHSIANSQSTPGLITNKHVLLVGDSVDRSLVENFCWLAGETSKPVDSSHPWGKAALASAQKDPKSSSSQQIAHYCYLPKYNFLLTSMYHYGIDETDAWSKIPNYQGPGLFEDRISQLVLPFLKASANSDLMSNVTPKSRRTHVPDMVFFQSSFWDLALWAQQDIAAGRSAESDLTEMRLLKWRSRNVDMLSHLASKDVFGYETPLLWRSTHYPAEGANPTIEWFTGQDNPDATAAGKPNHPLFRLNRLHQLNEAQLSTLISGGDDYVRGSKSPSARLPDDLAFVPWGQVMLGQAGKQMDPISPSPNPGASIFAEMMLWNLALHKP</sequence>
<comment type="caution">
    <text evidence="1">The sequence shown here is derived from an EMBL/GenBank/DDBJ whole genome shotgun (WGS) entry which is preliminary data.</text>
</comment>
<dbReference type="RefSeq" id="XP_013245655.1">
    <property type="nucleotide sequence ID" value="XM_013390201.1"/>
</dbReference>
<dbReference type="OrthoDB" id="2588793at2759"/>
<dbReference type="STRING" id="1037660.A0A066WGB5"/>
<organism evidence="1 2">
    <name type="scientific">Tilletiaria anomala (strain ATCC 24038 / CBS 436.72 / UBC 951)</name>
    <dbReference type="NCBI Taxonomy" id="1037660"/>
    <lineage>
        <taxon>Eukaryota</taxon>
        <taxon>Fungi</taxon>
        <taxon>Dikarya</taxon>
        <taxon>Basidiomycota</taxon>
        <taxon>Ustilaginomycotina</taxon>
        <taxon>Exobasidiomycetes</taxon>
        <taxon>Georgefischeriales</taxon>
        <taxon>Tilletiariaceae</taxon>
        <taxon>Tilletiaria</taxon>
    </lineage>
</organism>
<protein>
    <submittedName>
        <fullName evidence="1">Uncharacterized protein</fullName>
    </submittedName>
</protein>
<dbReference type="HOGENOM" id="CLU_034021_0_0_1"/>
<reference evidence="1 2" key="1">
    <citation type="submission" date="2014-05" db="EMBL/GenBank/DDBJ databases">
        <title>Draft genome sequence of a rare smut relative, Tilletiaria anomala UBC 951.</title>
        <authorList>
            <consortium name="DOE Joint Genome Institute"/>
            <person name="Toome M."/>
            <person name="Kuo A."/>
            <person name="Henrissat B."/>
            <person name="Lipzen A."/>
            <person name="Tritt A."/>
            <person name="Yoshinaga Y."/>
            <person name="Zane M."/>
            <person name="Barry K."/>
            <person name="Grigoriev I.V."/>
            <person name="Spatafora J.W."/>
            <person name="Aimea M.C."/>
        </authorList>
    </citation>
    <scope>NUCLEOTIDE SEQUENCE [LARGE SCALE GENOMIC DNA]</scope>
    <source>
        <strain evidence="1 2">UBC 951</strain>
    </source>
</reference>
<dbReference type="OMA" id="EERIMWW"/>
<evidence type="ECO:0000313" key="2">
    <source>
        <dbReference type="Proteomes" id="UP000027361"/>
    </source>
</evidence>
<dbReference type="GeneID" id="25263663"/>
<proteinExistence type="predicted"/>
<accession>A0A066WGB5</accession>
<dbReference type="AlphaFoldDB" id="A0A066WGB5"/>
<dbReference type="EMBL" id="JMSN01000006">
    <property type="protein sequence ID" value="KDN52816.1"/>
    <property type="molecule type" value="Genomic_DNA"/>
</dbReference>
<dbReference type="InParanoid" id="A0A066WGB5"/>
<dbReference type="Proteomes" id="UP000027361">
    <property type="component" value="Unassembled WGS sequence"/>
</dbReference>
<evidence type="ECO:0000313" key="1">
    <source>
        <dbReference type="EMBL" id="KDN52816.1"/>
    </source>
</evidence>
<gene>
    <name evidence="1" type="ORF">K437DRAFT_253749</name>
</gene>
<keyword evidence="2" id="KW-1185">Reference proteome</keyword>
<name>A0A066WGB5_TILAU</name>